<feature type="signal peptide" evidence="1">
    <location>
        <begin position="1"/>
        <end position="28"/>
    </location>
</feature>
<keyword evidence="4" id="KW-1185">Reference proteome</keyword>
<evidence type="ECO:0000256" key="1">
    <source>
        <dbReference type="SAM" id="SignalP"/>
    </source>
</evidence>
<dbReference type="OrthoDB" id="503324at2"/>
<dbReference type="SMART" id="SM00635">
    <property type="entry name" value="BID_2"/>
    <property type="match status" value="6"/>
</dbReference>
<dbReference type="InterPro" id="IPR008964">
    <property type="entry name" value="Invasin/intimin_cell_adhesion"/>
</dbReference>
<feature type="domain" description="BIG2" evidence="2">
    <location>
        <begin position="587"/>
        <end position="667"/>
    </location>
</feature>
<dbReference type="AlphaFoldDB" id="A0A091A0F7"/>
<dbReference type="SUPFAM" id="SSF49373">
    <property type="entry name" value="Invasin/intimin cell-adhesion fragments"/>
    <property type="match status" value="5"/>
</dbReference>
<dbReference type="PATRIC" id="fig|44252.3.peg.2004"/>
<dbReference type="STRING" id="44252.DJ90_3508"/>
<evidence type="ECO:0000313" key="3">
    <source>
        <dbReference type="EMBL" id="KFN09826.1"/>
    </source>
</evidence>
<evidence type="ECO:0000259" key="2">
    <source>
        <dbReference type="SMART" id="SM00635"/>
    </source>
</evidence>
<proteinExistence type="predicted"/>
<comment type="caution">
    <text evidence="3">The sequence shown here is derived from an EMBL/GenBank/DDBJ whole genome shotgun (WGS) entry which is preliminary data.</text>
</comment>
<feature type="domain" description="BIG2" evidence="2">
    <location>
        <begin position="225"/>
        <end position="300"/>
    </location>
</feature>
<gene>
    <name evidence="3" type="ORF">DJ90_3508</name>
</gene>
<dbReference type="InterPro" id="IPR003343">
    <property type="entry name" value="Big_2"/>
</dbReference>
<dbReference type="Proteomes" id="UP000029278">
    <property type="component" value="Unassembled WGS sequence"/>
</dbReference>
<dbReference type="Gene3D" id="2.60.40.1080">
    <property type="match status" value="7"/>
</dbReference>
<name>A0A091A0F7_PAEMA</name>
<dbReference type="RefSeq" id="WP_036621461.1">
    <property type="nucleotide sequence ID" value="NZ_JAKOBR010000068.1"/>
</dbReference>
<keyword evidence="1" id="KW-0732">Signal</keyword>
<feature type="domain" description="BIG2" evidence="2">
    <location>
        <begin position="137"/>
        <end position="204"/>
    </location>
</feature>
<dbReference type="HOGENOM" id="CLU_375000_0_0_9"/>
<feature type="chain" id="PRO_5001869998" evidence="1">
    <location>
        <begin position="29"/>
        <end position="759"/>
    </location>
</feature>
<dbReference type="InterPro" id="IPR045197">
    <property type="entry name" value="NUP210-like"/>
</dbReference>
<dbReference type="GeneID" id="77006228"/>
<dbReference type="Pfam" id="PF02368">
    <property type="entry name" value="Big_2"/>
    <property type="match status" value="2"/>
</dbReference>
<sequence>MVVKRKMTKWFLVLALLLAVVFPTGVFAATGDVSAISIDGENTTIELKVGSSKQLKVWASIEGSTTKKDVTGVVTWTSSENILSLNNGMVTPFKSGTSIIQASYQGSVSMITIKAVDTYSKLSLEYKQGGKYSLDSDGDDLKVKALALNDNSAVDPKDVTEDADWSSSNSSVLTIEKGVIKIVGEGKATIKAQYSGMTASFEATVSSPYAGLKLYRAAGGTEIGENEDLELILADSKIELLAKTVPASDKSATDVSKKATWTSSDTSVATVDDGTVEIISMGKTTITASYMGKTVSVDIYVRAPYEAILLTPSSDPLLFVGETLQISAGVRVAANETTDVGSSAEWRSSNKLIATVDDNGRVTAKSAGTATIKAKYQGISKSLTVTVHPTITKLEAEKTEMELLRGESASLPDVKATKVDGDKVNFNNKIVWSSDNEEVVTIEDGKIVAKDSNDLKLSTTATITGKLEDIGSGLTPNAAFPIRGTQDSVVTVKVTVKEKVLTLISEEEKMSIVMGEESSLPKITAVFENGEEVVDPSEIDWSVTGTNAVLKTAGSGKKIKGLTKGTATLKGTYSNKTISIPVTIEKKISKIVVEPQSIELNLKKSKSIKVTGYYTDGTKINLTSKMDWKSSDEKVATIPSSSVKAVAIGTATLTASYQGNDVSVKVNVVPKLKKLYVDEKRLALSPGAVKSVVVTAEYDTGETVVVTSSATWTSSKPSVAKVTAGKIEAVAKGSSSIKAKYGGKTATVSVSVKVEKAKK</sequence>
<dbReference type="PANTHER" id="PTHR23019">
    <property type="entry name" value="NUCLEAR PORE MEMBRANE GLYCOPROTEIN GP210-RELATED"/>
    <property type="match status" value="1"/>
</dbReference>
<accession>A0A091A0F7</accession>
<feature type="domain" description="BIG2" evidence="2">
    <location>
        <begin position="32"/>
        <end position="114"/>
    </location>
</feature>
<feature type="domain" description="BIG2" evidence="2">
    <location>
        <begin position="304"/>
        <end position="386"/>
    </location>
</feature>
<reference evidence="3 4" key="1">
    <citation type="submission" date="2014-04" db="EMBL/GenBank/DDBJ databases">
        <authorList>
            <person name="Bishop-Lilly K.A."/>
            <person name="Broomall S.M."/>
            <person name="Chain P.S."/>
            <person name="Chertkov O."/>
            <person name="Coyne S.R."/>
            <person name="Daligault H.E."/>
            <person name="Davenport K.W."/>
            <person name="Erkkila T."/>
            <person name="Frey K.G."/>
            <person name="Gibbons H.S."/>
            <person name="Gu W."/>
            <person name="Jaissle J."/>
            <person name="Johnson S.L."/>
            <person name="Koroleva G.I."/>
            <person name="Ladner J.T."/>
            <person name="Lo C.-C."/>
            <person name="Minogue T.D."/>
            <person name="Munk C."/>
            <person name="Palacios G.F."/>
            <person name="Redden C.L."/>
            <person name="Rosenzweig C.N."/>
            <person name="Scholz M.B."/>
            <person name="Teshima H."/>
            <person name="Xu Y."/>
        </authorList>
    </citation>
    <scope>NUCLEOTIDE SEQUENCE [LARGE SCALE GENOMIC DNA]</scope>
    <source>
        <strain evidence="3 4">8244</strain>
    </source>
</reference>
<dbReference type="PANTHER" id="PTHR23019:SF0">
    <property type="entry name" value="NUCLEAR PORE MEMBRANE GLYCOPROTEIN 210"/>
    <property type="match status" value="1"/>
</dbReference>
<feature type="domain" description="BIG2" evidence="2">
    <location>
        <begin position="671"/>
        <end position="751"/>
    </location>
</feature>
<organism evidence="3 4">
    <name type="scientific">Paenibacillus macerans</name>
    <name type="common">Bacillus macerans</name>
    <dbReference type="NCBI Taxonomy" id="44252"/>
    <lineage>
        <taxon>Bacteria</taxon>
        <taxon>Bacillati</taxon>
        <taxon>Bacillota</taxon>
        <taxon>Bacilli</taxon>
        <taxon>Bacillales</taxon>
        <taxon>Paenibacillaceae</taxon>
        <taxon>Paenibacillus</taxon>
    </lineage>
</organism>
<protein>
    <submittedName>
        <fullName evidence="3">Bacterial Ig-like domain family protein</fullName>
    </submittedName>
</protein>
<evidence type="ECO:0000313" key="4">
    <source>
        <dbReference type="Proteomes" id="UP000029278"/>
    </source>
</evidence>
<dbReference type="EMBL" id="JMQA01000021">
    <property type="protein sequence ID" value="KFN09826.1"/>
    <property type="molecule type" value="Genomic_DNA"/>
</dbReference>